<dbReference type="RefSeq" id="WP_067631169.1">
    <property type="nucleotide sequence ID" value="NZ_CP013213.1"/>
</dbReference>
<feature type="transmembrane region" description="Helical" evidence="1">
    <location>
        <begin position="12"/>
        <end position="33"/>
    </location>
</feature>
<dbReference type="Proteomes" id="UP000063781">
    <property type="component" value="Chromosome"/>
</dbReference>
<feature type="transmembrane region" description="Helical" evidence="1">
    <location>
        <begin position="99"/>
        <end position="120"/>
    </location>
</feature>
<keyword evidence="1" id="KW-0812">Transmembrane</keyword>
<feature type="transmembrane region" description="Helical" evidence="1">
    <location>
        <begin position="66"/>
        <end position="87"/>
    </location>
</feature>
<dbReference type="EMBL" id="CP013213">
    <property type="protein sequence ID" value="AMC92941.1"/>
    <property type="molecule type" value="Genomic_DNA"/>
</dbReference>
<organism evidence="2 3">
    <name type="scientific">Erysipelothrix larvae</name>
    <dbReference type="NCBI Taxonomy" id="1514105"/>
    <lineage>
        <taxon>Bacteria</taxon>
        <taxon>Bacillati</taxon>
        <taxon>Bacillota</taxon>
        <taxon>Erysipelotrichia</taxon>
        <taxon>Erysipelotrichales</taxon>
        <taxon>Erysipelotrichaceae</taxon>
        <taxon>Erysipelothrix</taxon>
    </lineage>
</organism>
<sequence>MLNRLTLKNKLIISLSFTALTVLLFSIAVFGLLKSPFDWHVLLNYVFVGVGVGIYFFILTSFKYSLAFMIFIVGYIIAFVSLFYMFAHSGEGFADLAGIILWMITIGLVVALGIAVEIIFHSKRQTRLASAHQNGEVVDVDVIEHDE</sequence>
<dbReference type="KEGG" id="erl:AOC36_02750"/>
<evidence type="ECO:0000313" key="3">
    <source>
        <dbReference type="Proteomes" id="UP000063781"/>
    </source>
</evidence>
<name>A0A109UGQ3_9FIRM</name>
<protein>
    <submittedName>
        <fullName evidence="2">Uncharacterized protein</fullName>
    </submittedName>
</protein>
<keyword evidence="3" id="KW-1185">Reference proteome</keyword>
<reference evidence="2 3" key="1">
    <citation type="submission" date="2015-10" db="EMBL/GenBank/DDBJ databases">
        <title>Erysipelothrix larvae sp. LV19 isolated from the larval gut of the rhinoceros beetle, Trypoxylus dichotomus.</title>
        <authorList>
            <person name="Lim S."/>
            <person name="Kim B.-C."/>
        </authorList>
    </citation>
    <scope>NUCLEOTIDE SEQUENCE [LARGE SCALE GENOMIC DNA]</scope>
    <source>
        <strain evidence="2 3">LV19</strain>
    </source>
</reference>
<accession>A0A109UGQ3</accession>
<evidence type="ECO:0000313" key="2">
    <source>
        <dbReference type="EMBL" id="AMC92941.1"/>
    </source>
</evidence>
<evidence type="ECO:0000256" key="1">
    <source>
        <dbReference type="SAM" id="Phobius"/>
    </source>
</evidence>
<keyword evidence="1" id="KW-1133">Transmembrane helix</keyword>
<dbReference type="STRING" id="1514105.AOC36_02750"/>
<gene>
    <name evidence="2" type="ORF">AOC36_02750</name>
</gene>
<feature type="transmembrane region" description="Helical" evidence="1">
    <location>
        <begin position="39"/>
        <end position="59"/>
    </location>
</feature>
<proteinExistence type="predicted"/>
<keyword evidence="1" id="KW-0472">Membrane</keyword>
<dbReference type="AlphaFoldDB" id="A0A109UGQ3"/>